<reference evidence="1 2" key="1">
    <citation type="submission" date="2017-04" db="EMBL/GenBank/DDBJ databases">
        <title>Genome Sequence of Marinobacter salarius strain SMR5 Isolated from a culture of the Diatom Skeletonema marinoi.</title>
        <authorList>
            <person name="Topel M."/>
            <person name="Pinder M.I.M."/>
            <person name="Johansson O.N."/>
            <person name="Kourtchenko O."/>
            <person name="Godhe A."/>
            <person name="Clarke A.K."/>
        </authorList>
    </citation>
    <scope>NUCLEOTIDE SEQUENCE [LARGE SCALE GENOMIC DNA]</scope>
    <source>
        <strain evidence="1 2">SMR5</strain>
        <plasmid evidence="2">Plasmid psmr5</plasmid>
    </source>
</reference>
<name>A0A1W6KG12_9GAMM</name>
<protein>
    <submittedName>
        <fullName evidence="1">Uncharacterized protein</fullName>
    </submittedName>
</protein>
<accession>A0A1W6KG12</accession>
<proteinExistence type="predicted"/>
<sequence>MCNKAASILLALVSLLGFIPLLAASALSGRDYQLELAEASIELWRKR</sequence>
<keyword evidence="1" id="KW-0614">Plasmid</keyword>
<gene>
    <name evidence="1" type="ORF">MARSALSMR5_04341</name>
</gene>
<dbReference type="AlphaFoldDB" id="A0A1W6KG12"/>
<dbReference type="Proteomes" id="UP000193100">
    <property type="component" value="Plasmid pSMR5"/>
</dbReference>
<geneLocation type="plasmid" evidence="2">
    <name>psmr5</name>
</geneLocation>
<organism evidence="1 2">
    <name type="scientific">Marinobacter salarius</name>
    <dbReference type="NCBI Taxonomy" id="1420917"/>
    <lineage>
        <taxon>Bacteria</taxon>
        <taxon>Pseudomonadati</taxon>
        <taxon>Pseudomonadota</taxon>
        <taxon>Gammaproteobacteria</taxon>
        <taxon>Pseudomonadales</taxon>
        <taxon>Marinobacteraceae</taxon>
        <taxon>Marinobacter</taxon>
    </lineage>
</organism>
<evidence type="ECO:0000313" key="2">
    <source>
        <dbReference type="Proteomes" id="UP000193100"/>
    </source>
</evidence>
<dbReference type="EMBL" id="CP020932">
    <property type="protein sequence ID" value="ARM86358.1"/>
    <property type="molecule type" value="Genomic_DNA"/>
</dbReference>
<evidence type="ECO:0000313" key="1">
    <source>
        <dbReference type="EMBL" id="ARM86358.1"/>
    </source>
</evidence>